<dbReference type="InterPro" id="IPR036117">
    <property type="entry name" value="DhaL_dom_sf"/>
</dbReference>
<dbReference type="GO" id="GO:0004371">
    <property type="term" value="F:glycerone kinase activity"/>
    <property type="evidence" value="ECO:0007669"/>
    <property type="project" value="UniProtKB-EC"/>
</dbReference>
<dbReference type="GO" id="GO:0005524">
    <property type="term" value="F:ATP binding"/>
    <property type="evidence" value="ECO:0007669"/>
    <property type="project" value="UniProtKB-KW"/>
</dbReference>
<feature type="domain" description="DhaL" evidence="13">
    <location>
        <begin position="407"/>
        <end position="604"/>
    </location>
</feature>
<dbReference type="GO" id="GO:0050354">
    <property type="term" value="F:triokinase activity"/>
    <property type="evidence" value="ECO:0007669"/>
    <property type="project" value="UniProtKB-EC"/>
</dbReference>
<dbReference type="FunFam" id="3.40.50.10440:FF:000001">
    <property type="entry name" value="Dihydroxyacetone kinase, DhaK subunit"/>
    <property type="match status" value="1"/>
</dbReference>
<sequence>MRFPPHERTLSNQSDNRIKMSTKHFFHEYDGLVVKSLRGLCHANPSLSLLPQHKVIYNSAHEPSKVAIVSGGGSGHEPAWSGYVGAGMLAAAVNGDIFGSPSAAQVLAGIDSVKSEKGTILVITNYTGDKLHFGLACEKARAKGMEVAVLAVTDDVALGRKRAGMVGRRGLAGNVLGLKILGAAAEAGCGFEECLAVGRAVNANLVTVGASLDHCHVLGRINHEKVPDDVCVLGMGIHNEPGLLHIAPLPTPGSLVKQMLEFLLDPNDEDRAFVDFGQGDEVALLMNNFGGTSLLELQALADEAIVQLKMTWSISPTRTFCGTFETSLNGPGFSISLLNISGAGREGKTTAAVITRLLDAPTDAPAWPRVSHATPRIALPSNNTNGIYTNGTSKDVTLPGDRQLDPTLMYDAVKRACERAIASEPDLTTWDMEMGDGDCGESVKAVCQSILHSLPPPQSASPSLVTLLSLLANSIDAMGGTLGAIFGIFLASFTAAVQRQPPDLDGATLFANAAYDALQGLKSHSGARVGDRTVMDTLIPFCEAFKASGSFESAVEAGMKGAEGTRGMKARFGRATYVKGREGYVEPPDPGAWAVREMFLGALEVIEGRQH</sequence>
<evidence type="ECO:0000313" key="16">
    <source>
        <dbReference type="Proteomes" id="UP001221413"/>
    </source>
</evidence>
<dbReference type="GO" id="GO:0019563">
    <property type="term" value="P:glycerol catabolic process"/>
    <property type="evidence" value="ECO:0007669"/>
    <property type="project" value="TreeGrafter"/>
</dbReference>
<comment type="similarity">
    <text evidence="3">Belongs to the dihydroxyacetone kinase (DAK) family.</text>
</comment>
<dbReference type="InterPro" id="IPR004006">
    <property type="entry name" value="DhaK_dom"/>
</dbReference>
<dbReference type="InterPro" id="IPR012734">
    <property type="entry name" value="DhaK_ATP"/>
</dbReference>
<organism evidence="15 16">
    <name type="scientific">Drechslerella dactyloides</name>
    <name type="common">Nematode-trapping fungus</name>
    <name type="synonym">Arthrobotrys dactyloides</name>
    <dbReference type="NCBI Taxonomy" id="74499"/>
    <lineage>
        <taxon>Eukaryota</taxon>
        <taxon>Fungi</taxon>
        <taxon>Dikarya</taxon>
        <taxon>Ascomycota</taxon>
        <taxon>Pezizomycotina</taxon>
        <taxon>Orbiliomycetes</taxon>
        <taxon>Orbiliales</taxon>
        <taxon>Orbiliaceae</taxon>
        <taxon>Drechslerella</taxon>
    </lineage>
</organism>
<dbReference type="GO" id="GO:0005829">
    <property type="term" value="C:cytosol"/>
    <property type="evidence" value="ECO:0007669"/>
    <property type="project" value="TreeGrafter"/>
</dbReference>
<gene>
    <name evidence="15" type="ORF">Dda_8318</name>
</gene>
<keyword evidence="16" id="KW-1185">Reference proteome</keyword>
<evidence type="ECO:0000256" key="10">
    <source>
        <dbReference type="ARBA" id="ARBA00048898"/>
    </source>
</evidence>
<dbReference type="InterPro" id="IPR004007">
    <property type="entry name" value="DhaL_dom"/>
</dbReference>
<comment type="pathway">
    <text evidence="2">Polyol metabolism; glycerol fermentation; glycerone phosphate from glycerol (oxidative route): step 2/2.</text>
</comment>
<keyword evidence="8" id="KW-0067">ATP-binding</keyword>
<dbReference type="AlphaFoldDB" id="A0AAD6IW06"/>
<evidence type="ECO:0000259" key="14">
    <source>
        <dbReference type="PROSITE" id="PS51481"/>
    </source>
</evidence>
<evidence type="ECO:0000256" key="11">
    <source>
        <dbReference type="PIRSR" id="PIRSR612734-1"/>
    </source>
</evidence>
<dbReference type="Proteomes" id="UP001221413">
    <property type="component" value="Unassembled WGS sequence"/>
</dbReference>
<reference evidence="15" key="1">
    <citation type="submission" date="2023-01" db="EMBL/GenBank/DDBJ databases">
        <title>The chitinases involved in constricting ring structure development in the nematode-trapping fungus Drechslerella dactyloides.</title>
        <authorList>
            <person name="Wang R."/>
            <person name="Zhang L."/>
            <person name="Tang P."/>
            <person name="Li S."/>
            <person name="Liang L."/>
        </authorList>
    </citation>
    <scope>NUCLEOTIDE SEQUENCE</scope>
    <source>
        <strain evidence="15">YMF1.00031</strain>
    </source>
</reference>
<proteinExistence type="inferred from homology"/>
<protein>
    <submittedName>
        <fullName evidence="15">Dihydroxyacetone kinase</fullName>
    </submittedName>
</protein>
<comment type="caution">
    <text evidence="15">The sequence shown here is derived from an EMBL/GenBank/DDBJ whole genome shotgun (WGS) entry which is preliminary data.</text>
</comment>
<evidence type="ECO:0000256" key="3">
    <source>
        <dbReference type="ARBA" id="ARBA00008757"/>
    </source>
</evidence>
<dbReference type="PROSITE" id="PS51481">
    <property type="entry name" value="DHAK"/>
    <property type="match status" value="1"/>
</dbReference>
<comment type="function">
    <text evidence="1">Catalyzes both the phosphorylation of dihydroxyacetone and of glyceraldehyde.</text>
</comment>
<keyword evidence="5" id="KW-0547">Nucleotide-binding</keyword>
<dbReference type="EMBL" id="JAQGDS010000011">
    <property type="protein sequence ID" value="KAJ6257427.1"/>
    <property type="molecule type" value="Genomic_DNA"/>
</dbReference>
<feature type="binding site" evidence="12">
    <location>
        <position position="129"/>
    </location>
    <ligand>
        <name>substrate</name>
    </ligand>
</feature>
<dbReference type="Pfam" id="PF02734">
    <property type="entry name" value="Dak2"/>
    <property type="match status" value="1"/>
</dbReference>
<dbReference type="InterPro" id="IPR050861">
    <property type="entry name" value="Dihydroxyacetone_Kinase"/>
</dbReference>
<feature type="active site" description="Tele-hemiaminal-histidine intermediate" evidence="11">
    <location>
        <position position="238"/>
    </location>
</feature>
<feature type="domain" description="DhaK" evidence="14">
    <location>
        <begin position="28"/>
        <end position="367"/>
    </location>
</feature>
<keyword evidence="7" id="KW-0319">Glycerol metabolism</keyword>
<keyword evidence="4" id="KW-0808">Transferase</keyword>
<evidence type="ECO:0000259" key="13">
    <source>
        <dbReference type="PROSITE" id="PS51480"/>
    </source>
</evidence>
<accession>A0AAD6IW06</accession>
<evidence type="ECO:0000256" key="6">
    <source>
        <dbReference type="ARBA" id="ARBA00022777"/>
    </source>
</evidence>
<dbReference type="PANTHER" id="PTHR28629">
    <property type="entry name" value="TRIOKINASE/FMN CYCLASE"/>
    <property type="match status" value="1"/>
</dbReference>
<feature type="binding site" evidence="12">
    <location>
        <begin position="73"/>
        <end position="76"/>
    </location>
    <ligand>
        <name>substrate</name>
    </ligand>
</feature>
<comment type="catalytic activity">
    <reaction evidence="9">
        <text>D-glyceraldehyde + ATP = D-glyceraldehyde 3-phosphate + ADP + H(+)</text>
        <dbReference type="Rhea" id="RHEA:13941"/>
        <dbReference type="ChEBI" id="CHEBI:15378"/>
        <dbReference type="ChEBI" id="CHEBI:17378"/>
        <dbReference type="ChEBI" id="CHEBI:30616"/>
        <dbReference type="ChEBI" id="CHEBI:59776"/>
        <dbReference type="ChEBI" id="CHEBI:456216"/>
        <dbReference type="EC" id="2.7.1.28"/>
    </reaction>
</comment>
<comment type="catalytic activity">
    <reaction evidence="10">
        <text>dihydroxyacetone + ATP = dihydroxyacetone phosphate + ADP + H(+)</text>
        <dbReference type="Rhea" id="RHEA:15773"/>
        <dbReference type="ChEBI" id="CHEBI:15378"/>
        <dbReference type="ChEBI" id="CHEBI:16016"/>
        <dbReference type="ChEBI" id="CHEBI:30616"/>
        <dbReference type="ChEBI" id="CHEBI:57642"/>
        <dbReference type="ChEBI" id="CHEBI:456216"/>
        <dbReference type="EC" id="2.7.1.29"/>
    </reaction>
</comment>
<keyword evidence="6 15" id="KW-0418">Kinase</keyword>
<evidence type="ECO:0000256" key="5">
    <source>
        <dbReference type="ARBA" id="ARBA00022741"/>
    </source>
</evidence>
<evidence type="ECO:0000256" key="2">
    <source>
        <dbReference type="ARBA" id="ARBA00004778"/>
    </source>
</evidence>
<dbReference type="SUPFAM" id="SSF101473">
    <property type="entry name" value="DhaL-like"/>
    <property type="match status" value="1"/>
</dbReference>
<dbReference type="NCBIfam" id="TIGR02361">
    <property type="entry name" value="dak_ATP"/>
    <property type="match status" value="1"/>
</dbReference>
<dbReference type="Gene3D" id="3.40.50.10440">
    <property type="entry name" value="Dihydroxyacetone kinase, domain 1"/>
    <property type="match status" value="1"/>
</dbReference>
<name>A0AAD6IW06_DREDA</name>
<dbReference type="SUPFAM" id="SSF82549">
    <property type="entry name" value="DAK1/DegV-like"/>
    <property type="match status" value="1"/>
</dbReference>
<evidence type="ECO:0000313" key="15">
    <source>
        <dbReference type="EMBL" id="KAJ6257427.1"/>
    </source>
</evidence>
<dbReference type="FunFam" id="3.30.1180.20:FF:000001">
    <property type="entry name" value="Dihydroxyacetone kinase 1"/>
    <property type="match status" value="1"/>
</dbReference>
<dbReference type="SMART" id="SM01120">
    <property type="entry name" value="Dak2"/>
    <property type="match status" value="1"/>
</dbReference>
<evidence type="ECO:0000256" key="7">
    <source>
        <dbReference type="ARBA" id="ARBA00022798"/>
    </source>
</evidence>
<evidence type="ECO:0000256" key="1">
    <source>
        <dbReference type="ARBA" id="ARBA00003264"/>
    </source>
</evidence>
<dbReference type="Gene3D" id="1.25.40.340">
    <property type="match status" value="1"/>
</dbReference>
<dbReference type="Pfam" id="PF02733">
    <property type="entry name" value="Dak1"/>
    <property type="match status" value="1"/>
</dbReference>
<dbReference type="PANTHER" id="PTHR28629:SF1">
    <property type="entry name" value="YALI0F01606P"/>
    <property type="match status" value="1"/>
</dbReference>
<dbReference type="Gene3D" id="3.30.1180.20">
    <property type="entry name" value="Dihydroxyacetone kinase, domain 2"/>
    <property type="match status" value="1"/>
</dbReference>
<evidence type="ECO:0000256" key="9">
    <source>
        <dbReference type="ARBA" id="ARBA00047974"/>
    </source>
</evidence>
<evidence type="ECO:0000256" key="12">
    <source>
        <dbReference type="PIRSR" id="PIRSR612734-2"/>
    </source>
</evidence>
<evidence type="ECO:0000256" key="8">
    <source>
        <dbReference type="ARBA" id="ARBA00022840"/>
    </source>
</evidence>
<evidence type="ECO:0000256" key="4">
    <source>
        <dbReference type="ARBA" id="ARBA00022679"/>
    </source>
</evidence>
<dbReference type="PROSITE" id="PS51480">
    <property type="entry name" value="DHAL"/>
    <property type="match status" value="1"/>
</dbReference>